<dbReference type="AlphaFoldDB" id="A0A1H9DMK6"/>
<evidence type="ECO:0000256" key="2">
    <source>
        <dbReference type="SAM" id="SignalP"/>
    </source>
</evidence>
<evidence type="ECO:0000313" key="4">
    <source>
        <dbReference type="Proteomes" id="UP000199233"/>
    </source>
</evidence>
<dbReference type="Pfam" id="PF16930">
    <property type="entry name" value="Porin_5"/>
    <property type="match status" value="1"/>
</dbReference>
<feature type="signal peptide" evidence="2">
    <location>
        <begin position="1"/>
        <end position="33"/>
    </location>
</feature>
<protein>
    <submittedName>
        <fullName evidence="3">Putative porin</fullName>
    </submittedName>
</protein>
<dbReference type="RefSeq" id="WP_093283454.1">
    <property type="nucleotide sequence ID" value="NZ_FOFS01000004.1"/>
</dbReference>
<name>A0A1H9DMK6_9GAMM</name>
<evidence type="ECO:0000256" key="1">
    <source>
        <dbReference type="SAM" id="MobiDB-lite"/>
    </source>
</evidence>
<dbReference type="EMBL" id="FOFS01000004">
    <property type="protein sequence ID" value="SEQ14547.1"/>
    <property type="molecule type" value="Genomic_DNA"/>
</dbReference>
<gene>
    <name evidence="3" type="ORF">SAMN04488038_10491</name>
</gene>
<sequence>MIDQADLHVLKPRQGLRLLAACASLCAATLAQAQPLPQEQTPAATPDLQMSDFLGESAPPPAAPLNKPATESPDKTAGDKDKAVRVPYLSEQQREEIKKELRDEILATAAKENWAQPEALPAWVRRTRIEGEILLRMEADLMDKGNGAQFFNFQAINSGAPVNFTPPSDPSLVTVPFLNTTQNRTIPKLRAKLGLSYTLSDPMVFNFRLATGNGGNPVSTNQTLGTSFNKPQVLIDRAYVHYQMLAALSFDGGRAPNPFTTGTDLIWDRDLSFDGLGGRYRYSFSPQRSLQLALGAYSVENTDLNYASNGLSKYASRDKWLLGAQLEWRGDLFKEQMLRVGAGFYDFTKVVGKFSSQCQAPGSANACSTDDSRPAFVQKGNTMFALRNLQVQNENEDPTYQYFGLASQFRVLSLSASWDAPLSETVRVALDADYARNLTFSPDKIRAQVPVNNLGPCANASSCTAQQAWEGGGNAYQAQLRLGRPKLQRPGDWQAQFGYRYVQSDALLDAFTDSDFHLGGSNAQGYYVGGSFTFAPSATLGARYLSATEITGPKLSIDVLQIDLAVRF</sequence>
<keyword evidence="4" id="KW-1185">Reference proteome</keyword>
<reference evidence="3 4" key="1">
    <citation type="submission" date="2016-10" db="EMBL/GenBank/DDBJ databases">
        <authorList>
            <person name="de Groot N.N."/>
        </authorList>
    </citation>
    <scope>NUCLEOTIDE SEQUENCE [LARGE SCALE GENOMIC DNA]</scope>
    <source>
        <strain evidence="3 4">DSM 25927</strain>
    </source>
</reference>
<keyword evidence="2" id="KW-0732">Signal</keyword>
<accession>A0A1H9DMK6</accession>
<dbReference type="STRING" id="489703.SAMN04488038_10491"/>
<organism evidence="3 4">
    <name type="scientific">Solimonas aquatica</name>
    <dbReference type="NCBI Taxonomy" id="489703"/>
    <lineage>
        <taxon>Bacteria</taxon>
        <taxon>Pseudomonadati</taxon>
        <taxon>Pseudomonadota</taxon>
        <taxon>Gammaproteobacteria</taxon>
        <taxon>Nevskiales</taxon>
        <taxon>Nevskiaceae</taxon>
        <taxon>Solimonas</taxon>
    </lineage>
</organism>
<evidence type="ECO:0000313" key="3">
    <source>
        <dbReference type="EMBL" id="SEQ14547.1"/>
    </source>
</evidence>
<feature type="region of interest" description="Disordered" evidence="1">
    <location>
        <begin position="49"/>
        <end position="80"/>
    </location>
</feature>
<dbReference type="InterPro" id="IPR032638">
    <property type="entry name" value="Porin_5"/>
</dbReference>
<dbReference type="Proteomes" id="UP000199233">
    <property type="component" value="Unassembled WGS sequence"/>
</dbReference>
<dbReference type="OrthoDB" id="5372286at2"/>
<proteinExistence type="predicted"/>
<feature type="chain" id="PRO_5011548564" evidence="2">
    <location>
        <begin position="34"/>
        <end position="568"/>
    </location>
</feature>